<evidence type="ECO:0000313" key="4">
    <source>
        <dbReference type="Proteomes" id="UP000325113"/>
    </source>
</evidence>
<dbReference type="PROSITE" id="PS50096">
    <property type="entry name" value="IQ"/>
    <property type="match status" value="2"/>
</dbReference>
<proteinExistence type="predicted"/>
<protein>
    <submittedName>
        <fullName evidence="3">Uncharacterized protein</fullName>
    </submittedName>
</protein>
<organism evidence="3 4">
    <name type="scientific">Cafeteria roenbergensis</name>
    <name type="common">Marine flagellate</name>
    <dbReference type="NCBI Taxonomy" id="33653"/>
    <lineage>
        <taxon>Eukaryota</taxon>
        <taxon>Sar</taxon>
        <taxon>Stramenopiles</taxon>
        <taxon>Bigyra</taxon>
        <taxon>Opalozoa</taxon>
        <taxon>Bicosoecida</taxon>
        <taxon>Cafeteriaceae</taxon>
        <taxon>Cafeteria</taxon>
    </lineage>
</organism>
<gene>
    <name evidence="3" type="ORF">FNF31_00249</name>
</gene>
<dbReference type="PANTHER" id="PTHR12460">
    <property type="entry name" value="CYCLIN-DEPENDENT KINASE INHIBITOR-RELATED PROTEIN"/>
    <property type="match status" value="1"/>
</dbReference>
<dbReference type="EMBL" id="VLTM01000001">
    <property type="protein sequence ID" value="KAA0169089.1"/>
    <property type="molecule type" value="Genomic_DNA"/>
</dbReference>
<feature type="region of interest" description="Disordered" evidence="2">
    <location>
        <begin position="1317"/>
        <end position="1342"/>
    </location>
</feature>
<comment type="caution">
    <text evidence="3">The sequence shown here is derived from an EMBL/GenBank/DDBJ whole genome shotgun (WGS) entry which is preliminary data.</text>
</comment>
<feature type="region of interest" description="Disordered" evidence="2">
    <location>
        <begin position="225"/>
        <end position="253"/>
    </location>
</feature>
<feature type="compositionally biased region" description="Low complexity" evidence="2">
    <location>
        <begin position="234"/>
        <end position="246"/>
    </location>
</feature>
<feature type="region of interest" description="Disordered" evidence="2">
    <location>
        <begin position="23"/>
        <end position="111"/>
    </location>
</feature>
<accession>A0A5A8DV47</accession>
<sequence>MAATAGRLAIKMEAAKHESGLAIGDLSKNSNAPAGGGPVGHKTGMSEAEAAQLEMNNRTRNRSGLQQRVTAGMDTRTGPGLQAMAKVAPSRTRGGGRPGAPAAPPAAGFGDQDESGAIILAANIKGTSSAAAEGEDPRSMAVLSPTAAKIREKLAGQPDPAAGRVRKDGLEFHAAGSLFSMAFTAVPIPKQAPVKLKDLLSQRARQMQERWNKLVLKGGRAAGPSGTQLAITDASGGPSSAAAASSAGGGAGGQVPGAVMAASGLVGAAAGDRRVVQSRTNQEMPEVKLTADVDRRCRDLLVELDRAQACANPHMDTPVLHGTEQRFETATLRVELERELDRVLLSMIFEREHVEEALLAEVADDRHAEALERAAEAESKLAEARDEVIRQMEEEESSRAAALERELKELEHSAVASSRGGKEHTDMVAAAAQLRNERKAVEAKLKDAGMGRRRITYDIDTDDPAMLQLRADLGEDITDADFDPDAEDPIREIGALALWGAPDKPVTPRRAREMKAKELATKQAETTAARARGDGGMASAVQGRLGLLRKRRLQRAAAAAGRDPSAPGQAAAGGAQGRSASSSTGEGPNPLLGKQWTPHENPDELRARLAEVDQELLRVRVLPEDDIMCESRVVLSYLRGGTHRMTVDDAIEELATEAQELKNRLRLIDIDRELHFAHSSSSTFITTTSLHGVPQQAARGEAISALEADANRIVSRQVAQGIVDDILEWMLEGWVFGERSSKLQVAGAVSGIGSGDGALRPFESLSEAARLFSLQGPAARAAAADAARGLAPAVGDPLRNVKAAATLRELDPAAERFPEAFVDAASVIPADAAERARLVLLDKMAAGQLTEAEMAKTALDGVGRSADGPEAAAHARLAGVMARLPGTPATDSSAGLDWGGRGGSTAAASRPASGAPTNVGSAIPGARGGAAAGAMVPHQHAGGPAGASQGAMVVYDPVAAHRAVADAEARTQALIDAARGSGDPAAAALAVGAGLGELTGLAGGDGRLAPVQRWMAIQRAVKMRDALRRAVEQRQEVEHAMDETERTLKIAMFLMTLHYFRASVQIKQQRAVWQGSGDAELLASGPKIKRKTEERERMDAAAEARKKRIQAMAQADDMARKGWERIHGRQEVAAKRSREERSREERKRRARHAAAIRMQKTVRGFLERLRVFRWAESERLRKELEQRRAKASLDIQRVFRGYIGRQVAAEERKRVAAFVRWARKQEEKMALAEYYRNNTLKRWQKTAKQWWRNKQRAVATYARRTQRMTNVAETGLETEEERELEALGVERDERDADSDDSGLDDVAIEALGSDKAFFGAREPGDGPRLKSDPTNPAFKPSAQYARMMSLWEERRRTRDIRRAAREAAELDSGLEAESSRASVAGAGFAAAAAAAAATSAAGSFDLHDPPPSGRSAALSGPQDSSVDHHASLSTGRSAALSGPPDGSVDHHASLSTGRSAALARPQDGSAEHLSTWRSASRPLSQDRSASEELDEAAGVGDGRS</sequence>
<feature type="region of interest" description="Disordered" evidence="2">
    <location>
        <begin position="1399"/>
        <end position="1504"/>
    </location>
</feature>
<dbReference type="Proteomes" id="UP000325113">
    <property type="component" value="Unassembled WGS sequence"/>
</dbReference>
<keyword evidence="1" id="KW-0175">Coiled coil</keyword>
<feature type="compositionally biased region" description="Low complexity" evidence="2">
    <location>
        <begin position="904"/>
        <end position="921"/>
    </location>
</feature>
<feature type="compositionally biased region" description="Basic and acidic residues" evidence="2">
    <location>
        <begin position="1322"/>
        <end position="1331"/>
    </location>
</feature>
<feature type="compositionally biased region" description="Low complexity" evidence="2">
    <location>
        <begin position="555"/>
        <end position="585"/>
    </location>
</feature>
<feature type="compositionally biased region" description="Basic and acidic residues" evidence="2">
    <location>
        <begin position="1129"/>
        <end position="1147"/>
    </location>
</feature>
<feature type="coiled-coil region" evidence="1">
    <location>
        <begin position="360"/>
        <end position="413"/>
    </location>
</feature>
<feature type="compositionally biased region" description="Polar residues" evidence="2">
    <location>
        <begin position="1475"/>
        <end position="1487"/>
    </location>
</feature>
<evidence type="ECO:0000313" key="3">
    <source>
        <dbReference type="EMBL" id="KAA0169089.1"/>
    </source>
</evidence>
<feature type="coiled-coil region" evidence="1">
    <location>
        <begin position="644"/>
        <end position="671"/>
    </location>
</feature>
<feature type="compositionally biased region" description="Polar residues" evidence="2">
    <location>
        <begin position="54"/>
        <end position="69"/>
    </location>
</feature>
<feature type="region of interest" description="Disordered" evidence="2">
    <location>
        <begin position="1129"/>
        <end position="1148"/>
    </location>
</feature>
<dbReference type="Gene3D" id="1.20.5.190">
    <property type="match status" value="1"/>
</dbReference>
<feature type="region of interest" description="Disordered" evidence="2">
    <location>
        <begin position="884"/>
        <end position="921"/>
    </location>
</feature>
<feature type="region of interest" description="Disordered" evidence="2">
    <location>
        <begin position="554"/>
        <end position="599"/>
    </location>
</feature>
<name>A0A5A8DV47_CAFRO</name>
<evidence type="ECO:0000256" key="1">
    <source>
        <dbReference type="SAM" id="Coils"/>
    </source>
</evidence>
<dbReference type="PANTHER" id="PTHR12460:SF38">
    <property type="entry name" value="KINETOPLAST-ASSOCIATED PROTEIN-LIKE PROTEIN"/>
    <property type="match status" value="1"/>
</dbReference>
<feature type="region of interest" description="Disordered" evidence="2">
    <location>
        <begin position="518"/>
        <end position="537"/>
    </location>
</feature>
<evidence type="ECO:0000256" key="2">
    <source>
        <dbReference type="SAM" id="MobiDB-lite"/>
    </source>
</evidence>
<reference evidence="3 4" key="1">
    <citation type="submission" date="2019-07" db="EMBL/GenBank/DDBJ databases">
        <title>Genomes of Cafeteria roenbergensis.</title>
        <authorList>
            <person name="Fischer M.G."/>
            <person name="Hackl T."/>
            <person name="Roman M."/>
        </authorList>
    </citation>
    <scope>NUCLEOTIDE SEQUENCE [LARGE SCALE GENOMIC DNA]</scope>
    <source>
        <strain evidence="3 4">Cflag</strain>
    </source>
</reference>